<protein>
    <recommendedName>
        <fullName evidence="1">Phage tail lysozyme domain-containing protein</fullName>
    </recommendedName>
</protein>
<organism evidence="2 3">
    <name type="scientific">Neocallimastix californiae</name>
    <dbReference type="NCBI Taxonomy" id="1754190"/>
    <lineage>
        <taxon>Eukaryota</taxon>
        <taxon>Fungi</taxon>
        <taxon>Fungi incertae sedis</taxon>
        <taxon>Chytridiomycota</taxon>
        <taxon>Chytridiomycota incertae sedis</taxon>
        <taxon>Neocallimastigomycetes</taxon>
        <taxon>Neocallimastigales</taxon>
        <taxon>Neocallimastigaceae</taxon>
        <taxon>Neocallimastix</taxon>
    </lineage>
</organism>
<dbReference type="OrthoDB" id="2142372at2759"/>
<keyword evidence="3" id="KW-1185">Reference proteome</keyword>
<reference evidence="2 3" key="1">
    <citation type="submission" date="2016-08" db="EMBL/GenBank/DDBJ databases">
        <title>A Parts List for Fungal Cellulosomes Revealed by Comparative Genomics.</title>
        <authorList>
            <consortium name="DOE Joint Genome Institute"/>
            <person name="Haitjema C.H."/>
            <person name="Gilmore S.P."/>
            <person name="Henske J.K."/>
            <person name="Solomon K.V."/>
            <person name="De Groot R."/>
            <person name="Kuo A."/>
            <person name="Mondo S.J."/>
            <person name="Salamov A.A."/>
            <person name="Labutti K."/>
            <person name="Zhao Z."/>
            <person name="Chiniquy J."/>
            <person name="Barry K."/>
            <person name="Brewer H.M."/>
            <person name="Purvine S.O."/>
            <person name="Wright A.T."/>
            <person name="Boxma B."/>
            <person name="Van Alen T."/>
            <person name="Hackstein J.H."/>
            <person name="Baker S.E."/>
            <person name="Grigoriev I.V."/>
            <person name="O'Malley M.A."/>
        </authorList>
    </citation>
    <scope>NUCLEOTIDE SEQUENCE [LARGE SCALE GENOMIC DNA]</scope>
    <source>
        <strain evidence="2 3">G1</strain>
    </source>
</reference>
<dbReference type="Proteomes" id="UP000193920">
    <property type="component" value="Unassembled WGS sequence"/>
</dbReference>
<sequence>MNDSIIWNYLKNHGFNDYATAGIMGNLRKESELSPTKLEICFSKSLNKTDEQYTREVDQNIYKDFVTDKAGYGLAQWTYWTRKQGLLDYAKQRKVSIGDLNMQLDYLYQEIIEYKEMVSKLEKVKDVRSASSIFMLDFEKPVDQSKAEQNRRANFALEYYNKFATGNTGNTGNSGSNTTVLTSHSNNSLFDYSEEAFLKFWNKIF</sequence>
<name>A0A1Y2AG61_9FUNG</name>
<evidence type="ECO:0000313" key="2">
    <source>
        <dbReference type="EMBL" id="ORY21496.1"/>
    </source>
</evidence>
<dbReference type="EMBL" id="MCOG01000264">
    <property type="protein sequence ID" value="ORY21496.1"/>
    <property type="molecule type" value="Genomic_DNA"/>
</dbReference>
<dbReference type="Pfam" id="PF18013">
    <property type="entry name" value="Phage_lysozyme2"/>
    <property type="match status" value="1"/>
</dbReference>
<dbReference type="Gene3D" id="1.10.530.10">
    <property type="match status" value="1"/>
</dbReference>
<dbReference type="InterPro" id="IPR041219">
    <property type="entry name" value="Phage_lysozyme2"/>
</dbReference>
<comment type="caution">
    <text evidence="2">The sequence shown here is derived from an EMBL/GenBank/DDBJ whole genome shotgun (WGS) entry which is preliminary data.</text>
</comment>
<proteinExistence type="predicted"/>
<evidence type="ECO:0000259" key="1">
    <source>
        <dbReference type="Pfam" id="PF18013"/>
    </source>
</evidence>
<feature type="domain" description="Phage tail lysozyme" evidence="1">
    <location>
        <begin position="3"/>
        <end position="163"/>
    </location>
</feature>
<evidence type="ECO:0000313" key="3">
    <source>
        <dbReference type="Proteomes" id="UP000193920"/>
    </source>
</evidence>
<gene>
    <name evidence="2" type="ORF">LY90DRAFT_516074</name>
</gene>
<accession>A0A1Y2AG61</accession>
<dbReference type="STRING" id="1754190.A0A1Y2AG61"/>
<dbReference type="AlphaFoldDB" id="A0A1Y2AG61"/>